<reference evidence="14 15" key="1">
    <citation type="submission" date="2021-03" db="EMBL/GenBank/DDBJ databases">
        <title>Five novel Rahnella species.</title>
        <authorList>
            <person name="Brady C."/>
            <person name="Asselin J."/>
            <person name="Beer S."/>
            <person name="Bruberg M.B."/>
            <person name="Crampton B."/>
            <person name="Venter S."/>
            <person name="Arnold D."/>
            <person name="Denman S."/>
        </authorList>
    </citation>
    <scope>NUCLEOTIDE SEQUENCE [LARGE SCALE GENOMIC DNA]</scope>
    <source>
        <strain evidence="14 15">FRB 231</strain>
    </source>
</reference>
<feature type="region of interest" description="Disordered" evidence="8">
    <location>
        <begin position="937"/>
        <end position="970"/>
    </location>
</feature>
<dbReference type="Pfam" id="PF22456">
    <property type="entry name" value="PqqF-like_C_4"/>
    <property type="match status" value="1"/>
</dbReference>
<evidence type="ECO:0000313" key="15">
    <source>
        <dbReference type="Proteomes" id="UP000739284"/>
    </source>
</evidence>
<evidence type="ECO:0000256" key="1">
    <source>
        <dbReference type="ARBA" id="ARBA00002184"/>
    </source>
</evidence>
<evidence type="ECO:0000259" key="12">
    <source>
        <dbReference type="Pfam" id="PF16187"/>
    </source>
</evidence>
<dbReference type="InterPro" id="IPR050626">
    <property type="entry name" value="Peptidase_M16"/>
</dbReference>
<feature type="signal peptide" evidence="9">
    <location>
        <begin position="1"/>
        <end position="24"/>
    </location>
</feature>
<feature type="chain" id="PRO_5047448560" description="Protease 3" evidence="9">
    <location>
        <begin position="25"/>
        <end position="970"/>
    </location>
</feature>
<organism evidence="14 15">
    <name type="scientific">Rahnella ecdela</name>
    <dbReference type="NCBI Taxonomy" id="2816250"/>
    <lineage>
        <taxon>Bacteria</taxon>
        <taxon>Pseudomonadati</taxon>
        <taxon>Pseudomonadota</taxon>
        <taxon>Gammaproteobacteria</taxon>
        <taxon>Enterobacterales</taxon>
        <taxon>Yersiniaceae</taxon>
        <taxon>Rahnella</taxon>
    </lineage>
</organism>
<keyword evidence="4" id="KW-0479">Metal-binding</keyword>
<dbReference type="Pfam" id="PF05193">
    <property type="entry name" value="Peptidase_M16_C"/>
    <property type="match status" value="1"/>
</dbReference>
<dbReference type="RefSeq" id="WP_217149167.1">
    <property type="nucleotide sequence ID" value="NZ_JAFMOY010000123.1"/>
</dbReference>
<comment type="function">
    <text evidence="1">Endopeptidase that degrades small peptides of less than 7 kDa, such as glucagon and insulin.</text>
</comment>
<dbReference type="Pfam" id="PF16187">
    <property type="entry name" value="Peptidase_M16_M"/>
    <property type="match status" value="1"/>
</dbReference>
<dbReference type="EMBL" id="JAFMOY010000123">
    <property type="protein sequence ID" value="MBU9845456.1"/>
    <property type="molecule type" value="Genomic_DNA"/>
</dbReference>
<dbReference type="GO" id="GO:0004222">
    <property type="term" value="F:metalloendopeptidase activity"/>
    <property type="evidence" value="ECO:0007669"/>
    <property type="project" value="UniProtKB-EC"/>
</dbReference>
<evidence type="ECO:0000256" key="7">
    <source>
        <dbReference type="ARBA" id="ARBA00033450"/>
    </source>
</evidence>
<evidence type="ECO:0000259" key="10">
    <source>
        <dbReference type="Pfam" id="PF00675"/>
    </source>
</evidence>
<accession>A0ABS6LEV8</accession>
<evidence type="ECO:0000256" key="6">
    <source>
        <dbReference type="ARBA" id="ARBA00031184"/>
    </source>
</evidence>
<keyword evidence="9" id="KW-0732">Signal</keyword>
<feature type="domain" description="Peptidase M16 N-terminal" evidence="10">
    <location>
        <begin position="65"/>
        <end position="202"/>
    </location>
</feature>
<feature type="domain" description="Coenzyme PQQ synthesis protein F-like C-terminal lobe" evidence="13">
    <location>
        <begin position="788"/>
        <end position="886"/>
    </location>
</feature>
<dbReference type="InterPro" id="IPR054734">
    <property type="entry name" value="PqqF-like_C_4"/>
</dbReference>
<dbReference type="Pfam" id="PF00675">
    <property type="entry name" value="Peptidase_M16"/>
    <property type="match status" value="1"/>
</dbReference>
<evidence type="ECO:0000259" key="13">
    <source>
        <dbReference type="Pfam" id="PF22456"/>
    </source>
</evidence>
<evidence type="ECO:0000256" key="5">
    <source>
        <dbReference type="ARBA" id="ARBA00029597"/>
    </source>
</evidence>
<feature type="domain" description="Peptidase M16 middle/third" evidence="12">
    <location>
        <begin position="410"/>
        <end position="682"/>
    </location>
</feature>
<dbReference type="InterPro" id="IPR007863">
    <property type="entry name" value="Peptidase_M16_C"/>
</dbReference>
<comment type="caution">
    <text evidence="14">The sequence shown here is derived from an EMBL/GenBank/DDBJ whole genome shotgun (WGS) entry which is preliminary data.</text>
</comment>
<dbReference type="InterPro" id="IPR032632">
    <property type="entry name" value="Peptidase_M16_M"/>
</dbReference>
<keyword evidence="14" id="KW-0378">Hydrolase</keyword>
<dbReference type="NCBIfam" id="NF011681">
    <property type="entry name" value="PRK15101.1"/>
    <property type="match status" value="1"/>
</dbReference>
<protein>
    <recommendedName>
        <fullName evidence="3">Protease 3</fullName>
        <ecNumber evidence="2">3.4.24.55</ecNumber>
    </recommendedName>
    <alternativeName>
        <fullName evidence="7">Pitrilysin</fullName>
    </alternativeName>
    <alternativeName>
        <fullName evidence="6">Protease III</fullName>
    </alternativeName>
    <alternativeName>
        <fullName evidence="5">Protease pi</fullName>
    </alternativeName>
</protein>
<evidence type="ECO:0000256" key="8">
    <source>
        <dbReference type="SAM" id="MobiDB-lite"/>
    </source>
</evidence>
<gene>
    <name evidence="14" type="primary">ptrA</name>
    <name evidence="14" type="ORF">J1784_10595</name>
</gene>
<dbReference type="PANTHER" id="PTHR43690:SF18">
    <property type="entry name" value="INSULIN-DEGRADING ENZYME-RELATED"/>
    <property type="match status" value="1"/>
</dbReference>
<name>A0ABS6LEV8_9GAMM</name>
<evidence type="ECO:0000313" key="14">
    <source>
        <dbReference type="EMBL" id="MBU9845456.1"/>
    </source>
</evidence>
<proteinExistence type="predicted"/>
<evidence type="ECO:0000259" key="11">
    <source>
        <dbReference type="Pfam" id="PF05193"/>
    </source>
</evidence>
<dbReference type="EC" id="3.4.24.55" evidence="2"/>
<keyword evidence="15" id="KW-1185">Reference proteome</keyword>
<evidence type="ECO:0000256" key="2">
    <source>
        <dbReference type="ARBA" id="ARBA00012449"/>
    </source>
</evidence>
<evidence type="ECO:0000256" key="4">
    <source>
        <dbReference type="ARBA" id="ARBA00022723"/>
    </source>
</evidence>
<evidence type="ECO:0000256" key="9">
    <source>
        <dbReference type="SAM" id="SignalP"/>
    </source>
</evidence>
<sequence length="970" mass="108404">MLKQVTRISGLLLLLTFWAPVASAAVSSVAVSDAANWQPYAQVINKSQNDPRQYQAIKLANDMTVLLVSDPQAPKSLAAMAIPVGSLEDPDSQLGLAHYTEHMLLMGSKKYPQPESLSEFLKKHGGSHNGSTASYRTAFYLEVENDALPEAVDRLSNAIGEPLLDPANGDRERNAVNAELTMARSRDGMRMAQVRAETLNPEHPASRFAGGNLDTLKDKPGSKLHDQLTAFYHRYYSANLMVGVIYSNKSLPELAELASTTFGHIANHHAVVPPITVPTLTAEQKGEFIHFVPAQPRKELRIEFAIDNNSADFRSKTDTYISYLIGNRSPNTLSDWLQKQGYADGISAGADPMVNRNMGVFNISVSLTDKGLAQRDTVIAAIFNYLNEMRTKGIDKPYFDEIAHVMALDYRYPALTRDMDYVEWLVDTMLRVPVEHVLDSPYLTDQYDPKAIESRLDEMTPQNARYWIISPNEPHNKMAYFVNAPYQVDKVPPQTYEQWQTLGQNISLSLPALNPYIPESLALVTKDSNATRPELLVDDKGLRVYYMPSRYFADEPKANVTVSFRNDQALSTAKNQVLYGLTDYLTGVAFDQLSYQASIGGITFGTSPDNGLQFTATGFTECLPDLLAALVDNYPDFKPTQEQLDQAKSWYLERLASADKGKAFELALQPVQLLSRVPYTERSEREKLVSAITLDDVNAYREQLVHHAAVEMMVVGNMTAGQVKAMSQQIMQKLGVHGDRWWRGEQAQVTEPVKANIQRVGTSSDSALAAVYVPTGYDEVQSMGYSALLGQIIQPWFYSQLRTQEQLGYAVFAFPIPVGKQWGIGFLLQSNSKQPDYLYQRYLAFYPQAEKRLREMKDAEFLQYKQGLVNEMQQNPQTLDEEADRFGNDFSRGNAQFDTRANVIRVIAGLTQTQLADYFQKAVIKQEGLAMLSQVSGNDSKTPQYAAPEGFKTWPDTSTLQKTLEPKSAE</sequence>
<dbReference type="InterPro" id="IPR011765">
    <property type="entry name" value="Pept_M16_N"/>
</dbReference>
<feature type="domain" description="Peptidase M16 C-terminal" evidence="11">
    <location>
        <begin position="225"/>
        <end position="403"/>
    </location>
</feature>
<evidence type="ECO:0000256" key="3">
    <source>
        <dbReference type="ARBA" id="ARBA00017565"/>
    </source>
</evidence>
<dbReference type="Proteomes" id="UP000739284">
    <property type="component" value="Unassembled WGS sequence"/>
</dbReference>
<dbReference type="PANTHER" id="PTHR43690">
    <property type="entry name" value="NARDILYSIN"/>
    <property type="match status" value="1"/>
</dbReference>